<feature type="binding site" evidence="11">
    <location>
        <position position="54"/>
    </location>
    <ligand>
        <name>NADPH</name>
        <dbReference type="ChEBI" id="CHEBI:57783"/>
    </ligand>
</feature>
<keyword evidence="4 9" id="KW-0028">Amino-acid biosynthesis</keyword>
<dbReference type="SUPFAM" id="SSF48179">
    <property type="entry name" value="6-phosphogluconate dehydrogenase C-terminal domain-like"/>
    <property type="match status" value="1"/>
</dbReference>
<evidence type="ECO:0000256" key="9">
    <source>
        <dbReference type="HAMAP-Rule" id="MF_01925"/>
    </source>
</evidence>
<evidence type="ECO:0000256" key="7">
    <source>
        <dbReference type="ARBA" id="ARBA00023002"/>
    </source>
</evidence>
<dbReference type="HAMAP" id="MF_01925">
    <property type="entry name" value="P5C_reductase"/>
    <property type="match status" value="1"/>
</dbReference>
<comment type="function">
    <text evidence="8 9">Catalyzes the reduction of 1-pyrroline-5-carboxylate (PCA) to L-proline.</text>
</comment>
<name>A0A9D2HF75_9FIRM</name>
<comment type="pathway">
    <text evidence="9 12">Amino-acid biosynthesis; L-proline biosynthesis; L-proline from L-glutamate 5-semialdehyde: step 1/1.</text>
</comment>
<accession>A0A9D2HF75</accession>
<feature type="domain" description="Pyrroline-5-carboxylate reductase catalytic N-terminal" evidence="13">
    <location>
        <begin position="4"/>
        <end position="95"/>
    </location>
</feature>
<dbReference type="Pfam" id="PF14748">
    <property type="entry name" value="P5CR_dimer"/>
    <property type="match status" value="1"/>
</dbReference>
<feature type="domain" description="Pyrroline-5-carboxylate reductase dimerisation" evidence="14">
    <location>
        <begin position="160"/>
        <end position="263"/>
    </location>
</feature>
<comment type="catalytic activity">
    <reaction evidence="9">
        <text>L-proline + NAD(+) = (S)-1-pyrroline-5-carboxylate + NADH + 2 H(+)</text>
        <dbReference type="Rhea" id="RHEA:14105"/>
        <dbReference type="ChEBI" id="CHEBI:15378"/>
        <dbReference type="ChEBI" id="CHEBI:17388"/>
        <dbReference type="ChEBI" id="CHEBI:57540"/>
        <dbReference type="ChEBI" id="CHEBI:57945"/>
        <dbReference type="ChEBI" id="CHEBI:60039"/>
        <dbReference type="EC" id="1.5.1.2"/>
    </reaction>
</comment>
<evidence type="ECO:0000256" key="4">
    <source>
        <dbReference type="ARBA" id="ARBA00022605"/>
    </source>
</evidence>
<dbReference type="Proteomes" id="UP000823900">
    <property type="component" value="Unassembled WGS sequence"/>
</dbReference>
<dbReference type="AlphaFoldDB" id="A0A9D2HF75"/>
<keyword evidence="3 9" id="KW-0963">Cytoplasm</keyword>
<dbReference type="PIRSF" id="PIRSF000193">
    <property type="entry name" value="Pyrrol-5-carb_rd"/>
    <property type="match status" value="1"/>
</dbReference>
<evidence type="ECO:0000256" key="8">
    <source>
        <dbReference type="ARBA" id="ARBA00058118"/>
    </source>
</evidence>
<dbReference type="InterPro" id="IPR029036">
    <property type="entry name" value="P5CR_dimer"/>
</dbReference>
<dbReference type="SUPFAM" id="SSF51735">
    <property type="entry name" value="NAD(P)-binding Rossmann-fold domains"/>
    <property type="match status" value="1"/>
</dbReference>
<comment type="caution">
    <text evidence="15">The sequence shown here is derived from an EMBL/GenBank/DDBJ whole genome shotgun (WGS) entry which is preliminary data.</text>
</comment>
<gene>
    <name evidence="9 15" type="primary">proC</name>
    <name evidence="15" type="ORF">IAA07_02090</name>
</gene>
<evidence type="ECO:0000256" key="10">
    <source>
        <dbReference type="NCBIfam" id="TIGR00112"/>
    </source>
</evidence>
<evidence type="ECO:0000256" key="6">
    <source>
        <dbReference type="ARBA" id="ARBA00022857"/>
    </source>
</evidence>
<dbReference type="FunFam" id="1.10.3730.10:FF:000001">
    <property type="entry name" value="Pyrroline-5-carboxylate reductase"/>
    <property type="match status" value="1"/>
</dbReference>
<dbReference type="InterPro" id="IPR053790">
    <property type="entry name" value="P5CR-like_CS"/>
</dbReference>
<evidence type="ECO:0000256" key="2">
    <source>
        <dbReference type="ARBA" id="ARBA00005525"/>
    </source>
</evidence>
<reference evidence="15" key="2">
    <citation type="submission" date="2021-04" db="EMBL/GenBank/DDBJ databases">
        <authorList>
            <person name="Gilroy R."/>
        </authorList>
    </citation>
    <scope>NUCLEOTIDE SEQUENCE</scope>
    <source>
        <strain evidence="15">CHK178-16964</strain>
    </source>
</reference>
<dbReference type="GO" id="GO:0055129">
    <property type="term" value="P:L-proline biosynthetic process"/>
    <property type="evidence" value="ECO:0007669"/>
    <property type="project" value="UniProtKB-UniRule"/>
</dbReference>
<keyword evidence="5 9" id="KW-0641">Proline biosynthesis</keyword>
<evidence type="ECO:0000256" key="11">
    <source>
        <dbReference type="PIRSR" id="PIRSR000193-1"/>
    </source>
</evidence>
<keyword evidence="7 9" id="KW-0560">Oxidoreductase</keyword>
<dbReference type="GO" id="GO:0004735">
    <property type="term" value="F:pyrroline-5-carboxylate reductase activity"/>
    <property type="evidence" value="ECO:0007669"/>
    <property type="project" value="UniProtKB-UniRule"/>
</dbReference>
<dbReference type="Pfam" id="PF03807">
    <property type="entry name" value="F420_oxidored"/>
    <property type="match status" value="1"/>
</dbReference>
<dbReference type="PROSITE" id="PS00521">
    <property type="entry name" value="P5CR"/>
    <property type="match status" value="1"/>
</dbReference>
<dbReference type="EMBL" id="DWZA01000020">
    <property type="protein sequence ID" value="HJA70356.1"/>
    <property type="molecule type" value="Genomic_DNA"/>
</dbReference>
<proteinExistence type="inferred from homology"/>
<reference evidence="15" key="1">
    <citation type="journal article" date="2021" name="PeerJ">
        <title>Extensive microbial diversity within the chicken gut microbiome revealed by metagenomics and culture.</title>
        <authorList>
            <person name="Gilroy R."/>
            <person name="Ravi A."/>
            <person name="Getino M."/>
            <person name="Pursley I."/>
            <person name="Horton D.L."/>
            <person name="Alikhan N.F."/>
            <person name="Baker D."/>
            <person name="Gharbi K."/>
            <person name="Hall N."/>
            <person name="Watson M."/>
            <person name="Adriaenssens E.M."/>
            <person name="Foster-Nyarko E."/>
            <person name="Jarju S."/>
            <person name="Secka A."/>
            <person name="Antonio M."/>
            <person name="Oren A."/>
            <person name="Chaudhuri R.R."/>
            <person name="La Ragione R."/>
            <person name="Hildebrand F."/>
            <person name="Pallen M.J."/>
        </authorList>
    </citation>
    <scope>NUCLEOTIDE SEQUENCE</scope>
    <source>
        <strain evidence="15">CHK178-16964</strain>
    </source>
</reference>
<feature type="binding site" evidence="11">
    <location>
        <begin position="67"/>
        <end position="70"/>
    </location>
    <ligand>
        <name>NADP(+)</name>
        <dbReference type="ChEBI" id="CHEBI:58349"/>
    </ligand>
</feature>
<comment type="similarity">
    <text evidence="2 9 12">Belongs to the pyrroline-5-carboxylate reductase family.</text>
</comment>
<keyword evidence="6 9" id="KW-0521">NADP</keyword>
<dbReference type="PANTHER" id="PTHR11645:SF0">
    <property type="entry name" value="PYRROLINE-5-CARBOXYLATE REDUCTASE 3"/>
    <property type="match status" value="1"/>
</dbReference>
<organism evidence="15 16">
    <name type="scientific">Candidatus Lachnoclostridium stercoravium</name>
    <dbReference type="NCBI Taxonomy" id="2838633"/>
    <lineage>
        <taxon>Bacteria</taxon>
        <taxon>Bacillati</taxon>
        <taxon>Bacillota</taxon>
        <taxon>Clostridia</taxon>
        <taxon>Lachnospirales</taxon>
        <taxon>Lachnospiraceae</taxon>
    </lineage>
</organism>
<dbReference type="FunFam" id="3.40.50.720:FF:000190">
    <property type="entry name" value="Pyrroline-5-carboxylate reductase"/>
    <property type="match status" value="1"/>
</dbReference>
<protein>
    <recommendedName>
        <fullName evidence="9 10">Pyrroline-5-carboxylate reductase</fullName>
        <shortName evidence="9">P5C reductase</shortName>
        <shortName evidence="9">P5CR</shortName>
        <ecNumber evidence="9 10">1.5.1.2</ecNumber>
    </recommendedName>
    <alternativeName>
        <fullName evidence="9">PCA reductase</fullName>
    </alternativeName>
</protein>
<evidence type="ECO:0000256" key="3">
    <source>
        <dbReference type="ARBA" id="ARBA00022490"/>
    </source>
</evidence>
<dbReference type="Gene3D" id="1.10.3730.10">
    <property type="entry name" value="ProC C-terminal domain-like"/>
    <property type="match status" value="1"/>
</dbReference>
<evidence type="ECO:0000259" key="14">
    <source>
        <dbReference type="Pfam" id="PF14748"/>
    </source>
</evidence>
<evidence type="ECO:0000313" key="15">
    <source>
        <dbReference type="EMBL" id="HJA70356.1"/>
    </source>
</evidence>
<comment type="catalytic activity">
    <reaction evidence="9 12">
        <text>L-proline + NADP(+) = (S)-1-pyrroline-5-carboxylate + NADPH + 2 H(+)</text>
        <dbReference type="Rhea" id="RHEA:14109"/>
        <dbReference type="ChEBI" id="CHEBI:15378"/>
        <dbReference type="ChEBI" id="CHEBI:17388"/>
        <dbReference type="ChEBI" id="CHEBI:57783"/>
        <dbReference type="ChEBI" id="CHEBI:58349"/>
        <dbReference type="ChEBI" id="CHEBI:60039"/>
        <dbReference type="EC" id="1.5.1.2"/>
    </reaction>
</comment>
<comment type="subcellular location">
    <subcellularLocation>
        <location evidence="1 9">Cytoplasm</location>
    </subcellularLocation>
</comment>
<dbReference type="PANTHER" id="PTHR11645">
    <property type="entry name" value="PYRROLINE-5-CARBOXYLATE REDUCTASE"/>
    <property type="match status" value="1"/>
</dbReference>
<dbReference type="NCBIfam" id="TIGR00112">
    <property type="entry name" value="proC"/>
    <property type="match status" value="1"/>
</dbReference>
<sequence length="265" mass="28538">MAKTGFIGTGNMGYAILKGLLKIYSQDELMITDANKDKRQQVSQEMGVAAAEDNETLAKSVKYIVLAVKPQYYGAVLKDIAPVVTKEQVIISIAPGITIDDLKKELGDDKRIVRAMPNTPALIGEGMTGVCYDRQLFTEEEEKEIHTFFSSFGKMRIVEERLINAVVCVSGSSPAYVYMFIEALADSAVKYGLPRDTAYEMAAQAVAGSAKMVLETGKHPGELKDAVCSPGGTTIAAVSALEEAGFRSAVIKAADACFEKCNSLK</sequence>
<dbReference type="EC" id="1.5.1.2" evidence="9 10"/>
<dbReference type="InterPro" id="IPR000304">
    <property type="entry name" value="Pyrroline-COOH_reductase"/>
</dbReference>
<dbReference type="InterPro" id="IPR036291">
    <property type="entry name" value="NAD(P)-bd_dom_sf"/>
</dbReference>
<evidence type="ECO:0000313" key="16">
    <source>
        <dbReference type="Proteomes" id="UP000823900"/>
    </source>
</evidence>
<dbReference type="InterPro" id="IPR028939">
    <property type="entry name" value="P5C_Rdtase_cat_N"/>
</dbReference>
<evidence type="ECO:0000259" key="13">
    <source>
        <dbReference type="Pfam" id="PF03807"/>
    </source>
</evidence>
<dbReference type="GO" id="GO:0005737">
    <property type="term" value="C:cytoplasm"/>
    <property type="evidence" value="ECO:0007669"/>
    <property type="project" value="UniProtKB-SubCell"/>
</dbReference>
<feature type="binding site" evidence="11">
    <location>
        <begin position="7"/>
        <end position="12"/>
    </location>
    <ligand>
        <name>NADP(+)</name>
        <dbReference type="ChEBI" id="CHEBI:58349"/>
    </ligand>
</feature>
<evidence type="ECO:0000256" key="12">
    <source>
        <dbReference type="RuleBase" id="RU003903"/>
    </source>
</evidence>
<dbReference type="Gene3D" id="3.40.50.720">
    <property type="entry name" value="NAD(P)-binding Rossmann-like Domain"/>
    <property type="match status" value="1"/>
</dbReference>
<evidence type="ECO:0000256" key="5">
    <source>
        <dbReference type="ARBA" id="ARBA00022650"/>
    </source>
</evidence>
<evidence type="ECO:0000256" key="1">
    <source>
        <dbReference type="ARBA" id="ARBA00004496"/>
    </source>
</evidence>
<dbReference type="InterPro" id="IPR008927">
    <property type="entry name" value="6-PGluconate_DH-like_C_sf"/>
</dbReference>